<dbReference type="InterPro" id="IPR038903">
    <property type="entry name" value="Allergen_Asp_f_4"/>
</dbReference>
<dbReference type="PANTHER" id="PTHR42039">
    <property type="entry name" value="PUTATIVE (AFU_ORTHOLOGUE AFUA_3G02940)-RELATED"/>
    <property type="match status" value="1"/>
</dbReference>
<feature type="chain" id="PRO_5040792349" description="Allergen Asp f 4" evidence="2">
    <location>
        <begin position="20"/>
        <end position="401"/>
    </location>
</feature>
<dbReference type="EMBL" id="JAPMSZ010000011">
    <property type="protein sequence ID" value="KAJ5084885.1"/>
    <property type="molecule type" value="Genomic_DNA"/>
</dbReference>
<proteinExistence type="predicted"/>
<dbReference type="Proteomes" id="UP001141434">
    <property type="component" value="Unassembled WGS sequence"/>
</dbReference>
<comment type="caution">
    <text evidence="3">The sequence shown here is derived from an EMBL/GenBank/DDBJ whole genome shotgun (WGS) entry which is preliminary data.</text>
</comment>
<evidence type="ECO:0000256" key="2">
    <source>
        <dbReference type="SAM" id="SignalP"/>
    </source>
</evidence>
<sequence>MKWGISILLSIAAAGYSHAGSHGHHGHGHPVRHTEAMEPRDLAWDNTSHIPVDTVVELRTLTTTVFKDCASTDTLHVTTTVMEQTDPAPTQPELAQSNPPGSEPLTTILMTSTVTETATDKVEATTSPMSSNTTEGRHLEQTATLLNLGPNILPSLSPLPQLLPGSPNSPQPDEESLPANLDWTSHPEHDGFATKAFGGRTPPNDTDIHYRGNVGVPWGSNIISVGPAAVHRYKYVAQFTGSNTDPWTVTVWNKIGPDGKMNGWYGHSALTFTLAPGETRYVVFDEDSEGAWGAAPGSHGLPTDHWGGYSCTWGEFTFGDSENGGWSGWDVSAIQAQIAGDTVQGMRICQANGMGCSSISPQAKKIVNAYTKSKRKHNGIGGAAAPGPVRLRVQIDWKDNA</sequence>
<dbReference type="RefSeq" id="XP_056508282.1">
    <property type="nucleotide sequence ID" value="XM_056659989.1"/>
</dbReference>
<dbReference type="PANTHER" id="PTHR42039:SF2">
    <property type="entry name" value="ALLERGEN ASP F4 (AFU_ORTHOLOGUE AFUA_2G03830)-RELATED"/>
    <property type="match status" value="1"/>
</dbReference>
<evidence type="ECO:0000313" key="4">
    <source>
        <dbReference type="Proteomes" id="UP001141434"/>
    </source>
</evidence>
<feature type="signal peptide" evidence="2">
    <location>
        <begin position="1"/>
        <end position="19"/>
    </location>
</feature>
<dbReference type="Pfam" id="PF25312">
    <property type="entry name" value="Allergen_Asp_f_4"/>
    <property type="match status" value="1"/>
</dbReference>
<organism evidence="3 4">
    <name type="scientific">Penicillium alfredii</name>
    <dbReference type="NCBI Taxonomy" id="1506179"/>
    <lineage>
        <taxon>Eukaryota</taxon>
        <taxon>Fungi</taxon>
        <taxon>Dikarya</taxon>
        <taxon>Ascomycota</taxon>
        <taxon>Pezizomycotina</taxon>
        <taxon>Eurotiomycetes</taxon>
        <taxon>Eurotiomycetidae</taxon>
        <taxon>Eurotiales</taxon>
        <taxon>Aspergillaceae</taxon>
        <taxon>Penicillium</taxon>
    </lineage>
</organism>
<reference evidence="3" key="1">
    <citation type="submission" date="2022-11" db="EMBL/GenBank/DDBJ databases">
        <authorList>
            <person name="Petersen C."/>
        </authorList>
    </citation>
    <scope>NUCLEOTIDE SEQUENCE</scope>
    <source>
        <strain evidence="3">IBT 34128</strain>
    </source>
</reference>
<evidence type="ECO:0000256" key="1">
    <source>
        <dbReference type="SAM" id="MobiDB-lite"/>
    </source>
</evidence>
<evidence type="ECO:0008006" key="5">
    <source>
        <dbReference type="Google" id="ProtNLM"/>
    </source>
</evidence>
<reference evidence="3" key="2">
    <citation type="journal article" date="2023" name="IMA Fungus">
        <title>Comparative genomic study of the Penicillium genus elucidates a diverse pangenome and 15 lateral gene transfer events.</title>
        <authorList>
            <person name="Petersen C."/>
            <person name="Sorensen T."/>
            <person name="Nielsen M.R."/>
            <person name="Sondergaard T.E."/>
            <person name="Sorensen J.L."/>
            <person name="Fitzpatrick D.A."/>
            <person name="Frisvad J.C."/>
            <person name="Nielsen K.L."/>
        </authorList>
    </citation>
    <scope>NUCLEOTIDE SEQUENCE</scope>
    <source>
        <strain evidence="3">IBT 34128</strain>
    </source>
</reference>
<name>A0A9W9JXA4_9EURO</name>
<keyword evidence="2" id="KW-0732">Signal</keyword>
<keyword evidence="4" id="KW-1185">Reference proteome</keyword>
<dbReference type="OrthoDB" id="118256at2759"/>
<dbReference type="GeneID" id="81399158"/>
<dbReference type="GO" id="GO:0019863">
    <property type="term" value="F:IgE binding"/>
    <property type="evidence" value="ECO:0007669"/>
    <property type="project" value="InterPro"/>
</dbReference>
<protein>
    <recommendedName>
        <fullName evidence="5">Allergen Asp f 4</fullName>
    </recommendedName>
</protein>
<evidence type="ECO:0000313" key="3">
    <source>
        <dbReference type="EMBL" id="KAJ5084885.1"/>
    </source>
</evidence>
<feature type="region of interest" description="Disordered" evidence="1">
    <location>
        <begin position="157"/>
        <end position="177"/>
    </location>
</feature>
<feature type="compositionally biased region" description="Low complexity" evidence="1">
    <location>
        <begin position="157"/>
        <end position="168"/>
    </location>
</feature>
<gene>
    <name evidence="3" type="ORF">NUU61_009464</name>
</gene>
<accession>A0A9W9JXA4</accession>
<dbReference type="AlphaFoldDB" id="A0A9W9JXA4"/>
<dbReference type="GO" id="GO:0005576">
    <property type="term" value="C:extracellular region"/>
    <property type="evidence" value="ECO:0007669"/>
    <property type="project" value="InterPro"/>
</dbReference>